<comment type="caution">
    <text evidence="11">The sequence shown here is derived from an EMBL/GenBank/DDBJ whole genome shotgun (WGS) entry which is preliminary data.</text>
</comment>
<evidence type="ECO:0000256" key="8">
    <source>
        <dbReference type="ARBA" id="ARBA00023143"/>
    </source>
</evidence>
<proteinExistence type="inferred from homology"/>
<dbReference type="GO" id="GO:0044780">
    <property type="term" value="P:bacterial-type flagellum assembly"/>
    <property type="evidence" value="ECO:0007669"/>
    <property type="project" value="UniProtKB-UniRule"/>
</dbReference>
<dbReference type="GO" id="GO:0006605">
    <property type="term" value="P:protein targeting"/>
    <property type="evidence" value="ECO:0007669"/>
    <property type="project" value="UniProtKB-UniRule"/>
</dbReference>
<feature type="transmembrane region" description="Helical" evidence="10">
    <location>
        <begin position="215"/>
        <end position="241"/>
    </location>
</feature>
<dbReference type="InterPro" id="IPR002010">
    <property type="entry name" value="T3SS_IM_R"/>
</dbReference>
<evidence type="ECO:0000256" key="4">
    <source>
        <dbReference type="ARBA" id="ARBA00022475"/>
    </source>
</evidence>
<keyword evidence="11" id="KW-0969">Cilium</keyword>
<evidence type="ECO:0000256" key="7">
    <source>
        <dbReference type="ARBA" id="ARBA00023136"/>
    </source>
</evidence>
<keyword evidence="11" id="KW-0282">Flagellum</keyword>
<evidence type="ECO:0000313" key="11">
    <source>
        <dbReference type="EMBL" id="RIV77100.1"/>
    </source>
</evidence>
<keyword evidence="5 10" id="KW-0812">Transmembrane</keyword>
<feature type="transmembrane region" description="Helical" evidence="10">
    <location>
        <begin position="129"/>
        <end position="155"/>
    </location>
</feature>
<dbReference type="PANTHER" id="PTHR30065:SF8">
    <property type="entry name" value="FLAGELLAR BIOSYNTHETIC PROTEIN FLIR"/>
    <property type="match status" value="1"/>
</dbReference>
<reference evidence="11 12" key="1">
    <citation type="submission" date="2018-08" db="EMBL/GenBank/DDBJ databases">
        <title>Altererythrobacter sp.Ery1 and Ery12, the genome sequencing of novel strains in genus Alterythrobacter.</title>
        <authorList>
            <person name="Cheng H."/>
            <person name="Wu Y.-H."/>
            <person name="Fang C."/>
            <person name="Xu X.-W."/>
        </authorList>
    </citation>
    <scope>NUCLEOTIDE SEQUENCE [LARGE SCALE GENOMIC DNA]</scope>
    <source>
        <strain evidence="11 12">Ery1</strain>
    </source>
</reference>
<comment type="function">
    <text evidence="1 10">Role in flagellar biosynthesis.</text>
</comment>
<dbReference type="NCBIfam" id="TIGR01400">
    <property type="entry name" value="fliR"/>
    <property type="match status" value="1"/>
</dbReference>
<dbReference type="AlphaFoldDB" id="A0A418NGB5"/>
<keyword evidence="7 10" id="KW-0472">Membrane</keyword>
<evidence type="ECO:0000256" key="9">
    <source>
        <dbReference type="NCBIfam" id="TIGR01400"/>
    </source>
</evidence>
<dbReference type="OrthoDB" id="9797790at2"/>
<gene>
    <name evidence="11" type="primary">fliR</name>
    <name evidence="11" type="ORF">D2V04_13415</name>
</gene>
<name>A0A418NGB5_9SPHN</name>
<comment type="subcellular location">
    <subcellularLocation>
        <location evidence="10">Cell membrane</location>
        <topology evidence="10">Multi-pass membrane protein</topology>
    </subcellularLocation>
    <subcellularLocation>
        <location evidence="10">Bacterial flagellum basal body</location>
    </subcellularLocation>
</comment>
<accession>A0A418NGB5</accession>
<dbReference type="Pfam" id="PF01311">
    <property type="entry name" value="Bac_export_1"/>
    <property type="match status" value="1"/>
</dbReference>
<evidence type="ECO:0000256" key="6">
    <source>
        <dbReference type="ARBA" id="ARBA00022989"/>
    </source>
</evidence>
<evidence type="ECO:0000313" key="12">
    <source>
        <dbReference type="Proteomes" id="UP000285092"/>
    </source>
</evidence>
<keyword evidence="8 10" id="KW-0975">Bacterial flagellum</keyword>
<feature type="transmembrane region" description="Helical" evidence="10">
    <location>
        <begin position="95"/>
        <end position="117"/>
    </location>
</feature>
<evidence type="ECO:0000256" key="3">
    <source>
        <dbReference type="ARBA" id="ARBA00021717"/>
    </source>
</evidence>
<feature type="transmembrane region" description="Helical" evidence="10">
    <location>
        <begin position="15"/>
        <end position="35"/>
    </location>
</feature>
<keyword evidence="12" id="KW-1185">Reference proteome</keyword>
<dbReference type="GO" id="GO:0009425">
    <property type="term" value="C:bacterial-type flagellum basal body"/>
    <property type="evidence" value="ECO:0007669"/>
    <property type="project" value="UniProtKB-SubCell"/>
</dbReference>
<protein>
    <recommendedName>
        <fullName evidence="3 9">Flagellar biosynthetic protein FliR</fullName>
    </recommendedName>
</protein>
<keyword evidence="4 10" id="KW-1003">Cell membrane</keyword>
<dbReference type="GO" id="GO:0005886">
    <property type="term" value="C:plasma membrane"/>
    <property type="evidence" value="ECO:0007669"/>
    <property type="project" value="UniProtKB-SubCell"/>
</dbReference>
<dbReference type="PRINTS" id="PR00953">
    <property type="entry name" value="TYPE3IMRPROT"/>
</dbReference>
<dbReference type="Proteomes" id="UP000285092">
    <property type="component" value="Unassembled WGS sequence"/>
</dbReference>
<dbReference type="EMBL" id="QXFK01000018">
    <property type="protein sequence ID" value="RIV77100.1"/>
    <property type="molecule type" value="Genomic_DNA"/>
</dbReference>
<dbReference type="PANTHER" id="PTHR30065">
    <property type="entry name" value="FLAGELLAR BIOSYNTHETIC PROTEIN FLIR"/>
    <property type="match status" value="1"/>
</dbReference>
<evidence type="ECO:0000256" key="5">
    <source>
        <dbReference type="ARBA" id="ARBA00022692"/>
    </source>
</evidence>
<dbReference type="InterPro" id="IPR006303">
    <property type="entry name" value="FliR"/>
</dbReference>
<sequence>MIALDFGLGAIEQDFWRVVFLMTRIGAALLAAPIFGAASVPMTVRVSVTGALAIFVAVWLPAVTPPEALFSAAGLLAVAGEVAVGLTLGFVLQIAFAAPVIAAEVIGGAMGMSMAMAADPNGGGQTTAFGQYFSIVLILIFLALGAHLHWIALLVESYRALPPGQTWLGGDGFAQVASFAGAMFETAVRIALPITLVLLLVQMLTGVLSRSAPSLNLFALGLPAGVLAGIAALIIAAPMIYEQFGDIAEMALGQTERVLVQ</sequence>
<feature type="transmembrane region" description="Helical" evidence="10">
    <location>
        <begin position="190"/>
        <end position="208"/>
    </location>
</feature>
<keyword evidence="11" id="KW-0966">Cell projection</keyword>
<evidence type="ECO:0000256" key="1">
    <source>
        <dbReference type="ARBA" id="ARBA00002578"/>
    </source>
</evidence>
<feature type="transmembrane region" description="Helical" evidence="10">
    <location>
        <begin position="42"/>
        <end position="62"/>
    </location>
</feature>
<organism evidence="11 12">
    <name type="scientific">Pelagerythrobacter aerophilus</name>
    <dbReference type="NCBI Taxonomy" id="2306995"/>
    <lineage>
        <taxon>Bacteria</taxon>
        <taxon>Pseudomonadati</taxon>
        <taxon>Pseudomonadota</taxon>
        <taxon>Alphaproteobacteria</taxon>
        <taxon>Sphingomonadales</taxon>
        <taxon>Erythrobacteraceae</taxon>
        <taxon>Pelagerythrobacter</taxon>
    </lineage>
</organism>
<comment type="similarity">
    <text evidence="2 10">Belongs to the FliR/MopE/SpaR family.</text>
</comment>
<evidence type="ECO:0000256" key="2">
    <source>
        <dbReference type="ARBA" id="ARBA00009772"/>
    </source>
</evidence>
<keyword evidence="6 10" id="KW-1133">Transmembrane helix</keyword>
<feature type="transmembrane region" description="Helical" evidence="10">
    <location>
        <begin position="68"/>
        <end position="88"/>
    </location>
</feature>
<evidence type="ECO:0000256" key="10">
    <source>
        <dbReference type="RuleBase" id="RU362071"/>
    </source>
</evidence>
<dbReference type="RefSeq" id="WP_119514177.1">
    <property type="nucleotide sequence ID" value="NZ_QXFK01000018.1"/>
</dbReference>